<dbReference type="OMA" id="PHEICGH"/>
<dbReference type="FunFam" id="3.30.70.330:FF:000519">
    <property type="entry name" value="heterogeneous nuclear ribonucleoprotein 1"/>
    <property type="match status" value="1"/>
</dbReference>
<organism evidence="3 4">
    <name type="scientific">Taxus chinensis</name>
    <name type="common">Chinese yew</name>
    <name type="synonym">Taxus wallichiana var. chinensis</name>
    <dbReference type="NCBI Taxonomy" id="29808"/>
    <lineage>
        <taxon>Eukaryota</taxon>
        <taxon>Viridiplantae</taxon>
        <taxon>Streptophyta</taxon>
        <taxon>Embryophyta</taxon>
        <taxon>Tracheophyta</taxon>
        <taxon>Spermatophyta</taxon>
        <taxon>Pinopsida</taxon>
        <taxon>Pinidae</taxon>
        <taxon>Conifers II</taxon>
        <taxon>Cupressales</taxon>
        <taxon>Taxaceae</taxon>
        <taxon>Taxus</taxon>
    </lineage>
</organism>
<dbReference type="SUPFAM" id="SSF54928">
    <property type="entry name" value="RNA-binding domain, RBD"/>
    <property type="match status" value="3"/>
</dbReference>
<dbReference type="SMART" id="SM00360">
    <property type="entry name" value="RRM"/>
    <property type="match status" value="3"/>
</dbReference>
<dbReference type="FunFam" id="3.30.70.330:FF:000364">
    <property type="entry name" value="heterogeneous nuclear ribonucleoprotein 1"/>
    <property type="match status" value="1"/>
</dbReference>
<dbReference type="PROSITE" id="PS50102">
    <property type="entry name" value="RRM"/>
    <property type="match status" value="3"/>
</dbReference>
<feature type="non-terminal residue" evidence="3">
    <location>
        <position position="434"/>
    </location>
</feature>
<dbReference type="EMBL" id="JAHRHJ020000011">
    <property type="protein sequence ID" value="KAH9296431.1"/>
    <property type="molecule type" value="Genomic_DNA"/>
</dbReference>
<dbReference type="InterPro" id="IPR012677">
    <property type="entry name" value="Nucleotide-bd_a/b_plait_sf"/>
</dbReference>
<proteinExistence type="predicted"/>
<evidence type="ECO:0000313" key="3">
    <source>
        <dbReference type="EMBL" id="KAH9296431.1"/>
    </source>
</evidence>
<dbReference type="Pfam" id="PF00076">
    <property type="entry name" value="RRM_1"/>
    <property type="match status" value="3"/>
</dbReference>
<dbReference type="InterPro" id="IPR000504">
    <property type="entry name" value="RRM_dom"/>
</dbReference>
<dbReference type="InterPro" id="IPR035979">
    <property type="entry name" value="RBD_domain_sf"/>
</dbReference>
<evidence type="ECO:0000256" key="1">
    <source>
        <dbReference type="PROSITE-ProRule" id="PRU00176"/>
    </source>
</evidence>
<name>A0AA38CBP6_TAXCH</name>
<gene>
    <name evidence="3" type="ORF">KI387_040019</name>
</gene>
<keyword evidence="4" id="KW-1185">Reference proteome</keyword>
<dbReference type="AlphaFoldDB" id="A0AA38CBP6"/>
<accession>A0AA38CBP6</accession>
<reference evidence="3 4" key="1">
    <citation type="journal article" date="2021" name="Nat. Plants">
        <title>The Taxus genome provides insights into paclitaxel biosynthesis.</title>
        <authorList>
            <person name="Xiong X."/>
            <person name="Gou J."/>
            <person name="Liao Q."/>
            <person name="Li Y."/>
            <person name="Zhou Q."/>
            <person name="Bi G."/>
            <person name="Li C."/>
            <person name="Du R."/>
            <person name="Wang X."/>
            <person name="Sun T."/>
            <person name="Guo L."/>
            <person name="Liang H."/>
            <person name="Lu P."/>
            <person name="Wu Y."/>
            <person name="Zhang Z."/>
            <person name="Ro D.K."/>
            <person name="Shang Y."/>
            <person name="Huang S."/>
            <person name="Yan J."/>
        </authorList>
    </citation>
    <scope>NUCLEOTIDE SEQUENCE [LARGE SCALE GENOMIC DNA]</scope>
    <source>
        <strain evidence="3">Ta-2019</strain>
    </source>
</reference>
<sequence length="434" mass="48116">TIIFFTRDHLFQLKNSSSPPTWDHTLRMVLGIPWDVDTEGLRDYMSKYGDLDDVIVMRDRLTGRSRGFGYATFASVEDAKKALATDHVLLGRTLEVKVATPKEEMKTPSKKITKGDMKPSSKKITRIFVARIPPSVTEEMFQKYFEEYGKIEDLYLPKEHGSRKHRGIGFITFESSESVDKIMSETHALGGTTIAVDRATPKEESSKQWEKQVSGGYGAYNAYINAATRYGALGSTTLYDQPSSRFIDDFGSGYGSGSSWPPHGSGSMLGGSSFGMDDHRAGYGSRPYSGPLRGMSRKIFVGKLPQDANAEDLRQYFSNFGLVTDVYVPKDPRRTGHRGFGFVTFAEEGVADRVSRRSHEILGHQVAIDSATPPDDNYRYIDDGAPPPDGIGGPLRGAAPYSGGGYDWSYDSFGVRPGITGSRPSRLDYRYRPY</sequence>
<feature type="domain" description="RRM" evidence="2">
    <location>
        <begin position="297"/>
        <end position="373"/>
    </location>
</feature>
<feature type="domain" description="RRM" evidence="2">
    <location>
        <begin position="25"/>
        <end position="101"/>
    </location>
</feature>
<feature type="domain" description="RRM" evidence="2">
    <location>
        <begin position="125"/>
        <end position="201"/>
    </location>
</feature>
<evidence type="ECO:0000259" key="2">
    <source>
        <dbReference type="PROSITE" id="PS50102"/>
    </source>
</evidence>
<keyword evidence="1" id="KW-0694">RNA-binding</keyword>
<dbReference type="Proteomes" id="UP000824469">
    <property type="component" value="Unassembled WGS sequence"/>
</dbReference>
<comment type="caution">
    <text evidence="3">The sequence shown here is derived from an EMBL/GenBank/DDBJ whole genome shotgun (WGS) entry which is preliminary data.</text>
</comment>
<evidence type="ECO:0000313" key="4">
    <source>
        <dbReference type="Proteomes" id="UP000824469"/>
    </source>
</evidence>
<dbReference type="GO" id="GO:0003723">
    <property type="term" value="F:RNA binding"/>
    <property type="evidence" value="ECO:0007669"/>
    <property type="project" value="UniProtKB-UniRule"/>
</dbReference>
<dbReference type="Gene3D" id="3.30.70.330">
    <property type="match status" value="3"/>
</dbReference>
<dbReference type="PANTHER" id="PTHR48035:SF2">
    <property type="entry name" value="RNA-BINDING REGION RNP-1 DOMAIN-CONTAINING PROTEIN"/>
    <property type="match status" value="1"/>
</dbReference>
<dbReference type="PANTHER" id="PTHR48035">
    <property type="entry name" value="HETEROGENEOUS NUCLEAR RIBONUCLEOPROTEIN 1"/>
    <property type="match status" value="1"/>
</dbReference>
<protein>
    <recommendedName>
        <fullName evidence="2">RRM domain-containing protein</fullName>
    </recommendedName>
</protein>
<dbReference type="InterPro" id="IPR053260">
    <property type="entry name" value="hnRNP"/>
</dbReference>